<dbReference type="RefSeq" id="WP_126556363.1">
    <property type="nucleotide sequence ID" value="NZ_BIFS01000002.1"/>
</dbReference>
<dbReference type="SUPFAM" id="SSF51445">
    <property type="entry name" value="(Trans)glycosidases"/>
    <property type="match status" value="1"/>
</dbReference>
<organism evidence="1 2">
    <name type="scientific">Dictyobacter kobayashii</name>
    <dbReference type="NCBI Taxonomy" id="2014872"/>
    <lineage>
        <taxon>Bacteria</taxon>
        <taxon>Bacillati</taxon>
        <taxon>Chloroflexota</taxon>
        <taxon>Ktedonobacteria</taxon>
        <taxon>Ktedonobacterales</taxon>
        <taxon>Dictyobacteraceae</taxon>
        <taxon>Dictyobacter</taxon>
    </lineage>
</organism>
<keyword evidence="2" id="KW-1185">Reference proteome</keyword>
<dbReference type="InterPro" id="IPR017853">
    <property type="entry name" value="GH"/>
</dbReference>
<protein>
    <recommendedName>
        <fullName evidence="3">Glycosyl hydrolase family 13 catalytic domain-containing protein</fullName>
    </recommendedName>
</protein>
<proteinExistence type="predicted"/>
<reference evidence="2" key="1">
    <citation type="submission" date="2018-12" db="EMBL/GenBank/DDBJ databases">
        <title>Tengunoibacter tsumagoiensis gen. nov., sp. nov., Dictyobacter kobayashii sp. nov., D. alpinus sp. nov., and D. joshuensis sp. nov. and description of Dictyobacteraceae fam. nov. within the order Ktedonobacterales isolated from Tengu-no-mugimeshi.</title>
        <authorList>
            <person name="Wang C.M."/>
            <person name="Zheng Y."/>
            <person name="Sakai Y."/>
            <person name="Toyoda A."/>
            <person name="Minakuchi Y."/>
            <person name="Abe K."/>
            <person name="Yokota A."/>
            <person name="Yabe S."/>
        </authorList>
    </citation>
    <scope>NUCLEOTIDE SEQUENCE [LARGE SCALE GENOMIC DNA]</scope>
    <source>
        <strain evidence="2">Uno11</strain>
    </source>
</reference>
<dbReference type="Gene3D" id="3.20.20.70">
    <property type="entry name" value="Aldolase class I"/>
    <property type="match status" value="1"/>
</dbReference>
<dbReference type="Proteomes" id="UP000287188">
    <property type="component" value="Unassembled WGS sequence"/>
</dbReference>
<dbReference type="EMBL" id="BIFS01000002">
    <property type="protein sequence ID" value="GCE22895.1"/>
    <property type="molecule type" value="Genomic_DNA"/>
</dbReference>
<name>A0A402AUY8_9CHLR</name>
<dbReference type="OrthoDB" id="9807519at2"/>
<dbReference type="InterPro" id="IPR013785">
    <property type="entry name" value="Aldolase_TIM"/>
</dbReference>
<evidence type="ECO:0008006" key="3">
    <source>
        <dbReference type="Google" id="ProtNLM"/>
    </source>
</evidence>
<evidence type="ECO:0000313" key="1">
    <source>
        <dbReference type="EMBL" id="GCE22895.1"/>
    </source>
</evidence>
<dbReference type="AlphaFoldDB" id="A0A402AUY8"/>
<gene>
    <name evidence="1" type="ORF">KDK_66950</name>
</gene>
<comment type="caution">
    <text evidence="1">The sequence shown here is derived from an EMBL/GenBank/DDBJ whole genome shotgun (WGS) entry which is preliminary data.</text>
</comment>
<accession>A0A402AUY8</accession>
<sequence>MWGKESKVWSRFENRLLYTIERLGAGVLDPRYPEVREYLIQLYEKALLEWDLDGFKLDFVDAFRAEPRFPQNPAAPASVAVRPITAGEDGRDEQSIDKAVDRLLTDVMARLKALKPDILIEFRQSYVGPLMRKYGNMFRAGDCPYEFITNRVRTLDIRLLCGETAAHADMLMWHPDEPAEVVALQLINVLFSVPQISVLLDKIPAAHLEVVRYWLTFWRQQRDVLLDGTLMPSHPEVLYPTVSAATKQKHLIVSYLDNVLPIPASLPPELIIINGTLGQRLVLDVTEDSGPRQLHIYDCRGNSVEQRELTLSAGLHALTVPPAGLVTLHTH</sequence>
<evidence type="ECO:0000313" key="2">
    <source>
        <dbReference type="Proteomes" id="UP000287188"/>
    </source>
</evidence>